<evidence type="ECO:0000313" key="8">
    <source>
        <dbReference type="Proteomes" id="UP000708338"/>
    </source>
</evidence>
<dbReference type="Pfam" id="PF21621">
    <property type="entry name" value="MPI_cupin_dom"/>
    <property type="match status" value="1"/>
</dbReference>
<evidence type="ECO:0000256" key="2">
    <source>
        <dbReference type="ARBA" id="ARBA00022833"/>
    </source>
</evidence>
<evidence type="ECO:0000313" key="7">
    <source>
        <dbReference type="EMBL" id="MBT9812367.1"/>
    </source>
</evidence>
<name>A0AA41K8H6_9FIRM</name>
<dbReference type="Gene3D" id="2.60.120.10">
    <property type="entry name" value="Jelly Rolls"/>
    <property type="match status" value="2"/>
</dbReference>
<dbReference type="PANTHER" id="PTHR42742">
    <property type="entry name" value="TRANSCRIPTIONAL REPRESSOR MPRA"/>
    <property type="match status" value="1"/>
</dbReference>
<keyword evidence="2" id="KW-0862">Zinc</keyword>
<dbReference type="InterPro" id="IPR046457">
    <property type="entry name" value="PMI_typeI_cat"/>
</dbReference>
<organism evidence="7 8">
    <name type="scientific">Enterocloster citroniae</name>
    <dbReference type="NCBI Taxonomy" id="358743"/>
    <lineage>
        <taxon>Bacteria</taxon>
        <taxon>Bacillati</taxon>
        <taxon>Bacillota</taxon>
        <taxon>Clostridia</taxon>
        <taxon>Lachnospirales</taxon>
        <taxon>Lachnospiraceae</taxon>
        <taxon>Enterocloster</taxon>
    </lineage>
</organism>
<keyword evidence="1" id="KW-0479">Metal-binding</keyword>
<evidence type="ECO:0000256" key="3">
    <source>
        <dbReference type="ARBA" id="ARBA00029741"/>
    </source>
</evidence>
<dbReference type="EMBL" id="WQPS01000044">
    <property type="protein sequence ID" value="MBT9812367.1"/>
    <property type="molecule type" value="Genomic_DNA"/>
</dbReference>
<dbReference type="SUPFAM" id="SSF51182">
    <property type="entry name" value="RmlC-like cupins"/>
    <property type="match status" value="1"/>
</dbReference>
<feature type="domain" description="Phosphomannose isomerase type I catalytic" evidence="5">
    <location>
        <begin position="70"/>
        <end position="126"/>
    </location>
</feature>
<dbReference type="Pfam" id="PF20511">
    <property type="entry name" value="PMI_typeI_cat"/>
    <property type="match status" value="1"/>
</dbReference>
<feature type="domain" description="Mannose-6-phosphate isomerase cupin" evidence="6">
    <location>
        <begin position="287"/>
        <end position="348"/>
    </location>
</feature>
<dbReference type="CDD" id="cd07010">
    <property type="entry name" value="cupin_PMI_type_I_N_bac"/>
    <property type="match status" value="1"/>
</dbReference>
<evidence type="ECO:0000259" key="6">
    <source>
        <dbReference type="Pfam" id="PF21621"/>
    </source>
</evidence>
<dbReference type="AlphaFoldDB" id="A0AA41K8H6"/>
<evidence type="ECO:0000259" key="5">
    <source>
        <dbReference type="Pfam" id="PF20511"/>
    </source>
</evidence>
<dbReference type="Proteomes" id="UP000708338">
    <property type="component" value="Unassembled WGS sequence"/>
</dbReference>
<sequence>MMEKTDFFLKLDSPRVWRTYTGGALIDMLHGRKKGEISHFPEEWIMSVVAARNAGREDIKEEGMSRLPEKSDMLLKELIESNPSSYLGEKHVEKYGSHTGVLVKLIDSSERLTVQVHPDRELALKLFGSRFGKTESWHILDTRESGGRPACIYIGFKPGITRECWKTLFDKQDIPGMLEWMHCIEVHKGDTVLIQGGVPHAIGAGCFLAEIQEPTDYTVRIERITPSGLKVADTMCHQGLGFQKMFDCFHYEGVTQDEAVKRWFIRPAMLREQEGGSVISVLGYDATAFFSMEKIEARAGMDMEKESVFSGIYILEGQGTLSMNGKRRKTKCGEQYFIPANAGEWHVEPDRDDRLIILRFRGPQI</sequence>
<dbReference type="GO" id="GO:0004476">
    <property type="term" value="F:mannose-6-phosphate isomerase activity"/>
    <property type="evidence" value="ECO:0007669"/>
    <property type="project" value="InterPro"/>
</dbReference>
<accession>A0AA41K8H6</accession>
<dbReference type="GO" id="GO:0008270">
    <property type="term" value="F:zinc ion binding"/>
    <property type="evidence" value="ECO:0007669"/>
    <property type="project" value="InterPro"/>
</dbReference>
<dbReference type="PANTHER" id="PTHR42742:SF3">
    <property type="entry name" value="FRUCTOKINASE"/>
    <property type="match status" value="1"/>
</dbReference>
<dbReference type="InterPro" id="IPR049071">
    <property type="entry name" value="MPI_cupin_dom"/>
</dbReference>
<dbReference type="InterPro" id="IPR051804">
    <property type="entry name" value="Carb_Metab_Reg_Kinase/Isom"/>
</dbReference>
<keyword evidence="7" id="KW-0413">Isomerase</keyword>
<dbReference type="RefSeq" id="WP_007870661.1">
    <property type="nucleotide sequence ID" value="NZ_CABJDD010000012.1"/>
</dbReference>
<protein>
    <recommendedName>
        <fullName evidence="3">Phosphohexomutase</fullName>
    </recommendedName>
    <alternativeName>
        <fullName evidence="4">Phosphomannose isomerase</fullName>
    </alternativeName>
</protein>
<comment type="caution">
    <text evidence="7">The sequence shown here is derived from an EMBL/GenBank/DDBJ whole genome shotgun (WGS) entry which is preliminary data.</text>
</comment>
<dbReference type="InterPro" id="IPR014710">
    <property type="entry name" value="RmlC-like_jellyroll"/>
</dbReference>
<proteinExistence type="predicted"/>
<evidence type="ECO:0000256" key="4">
    <source>
        <dbReference type="ARBA" id="ARBA00030762"/>
    </source>
</evidence>
<evidence type="ECO:0000256" key="1">
    <source>
        <dbReference type="ARBA" id="ARBA00022723"/>
    </source>
</evidence>
<gene>
    <name evidence="7" type="ORF">GPL26_22365</name>
</gene>
<reference evidence="7" key="1">
    <citation type="journal article" date="2021" name="Gut Microbes">
        <title>A synthetic consortium of 100 gut commensals modulates the composition and function in a colon model of the microbiome of elderly subjects.</title>
        <authorList>
            <person name="Perez M."/>
            <person name="Ntemiri A."/>
            <person name="Tan H."/>
            <person name="Harris H.M.B."/>
            <person name="Roager H.M."/>
            <person name="Ribiere C."/>
            <person name="O'Toole P.W."/>
        </authorList>
    </citation>
    <scope>NUCLEOTIDE SEQUENCE</scope>
    <source>
        <strain evidence="7">MCC335</strain>
    </source>
</reference>
<dbReference type="InterPro" id="IPR011051">
    <property type="entry name" value="RmlC_Cupin_sf"/>
</dbReference>